<dbReference type="InterPro" id="IPR054472">
    <property type="entry name" value="WHD"/>
</dbReference>
<keyword evidence="5" id="KW-0645">Protease</keyword>
<dbReference type="KEGG" id="brh:RBRH_00956"/>
<dbReference type="GO" id="GO:0016887">
    <property type="term" value="F:ATP hydrolysis activity"/>
    <property type="evidence" value="ECO:0007669"/>
    <property type="project" value="InterPro"/>
</dbReference>
<sequence>MAAHASIAAVAAGPNQRDVASMKTLSTDLLDALASGARQPDTVDLANAPPANACVAHAFEVLGSWLEYVDQALQHLLVWQHQREDDRFNIAELLCTQEALEATRTQPRGMPHWSTASGDAPPWTTLCAPVPRGRLANVIDRFGLTHFETQVLVLCLLPLIEPRYHALMAYLQGDEGASWPGVELALTLFSATPVERIAHRHQLYSSAGNLLPNELVHTAERNGRACARDDAAYLRANETVFRYLSGADTMSLPMALTELAQWRPTSHIGDALRHGAWAACAEQIATFCFGGGSRAMPTPLLLLQGGDGSEALIVQLASEAGRPALTVNLRALPDDATDAWPLLLAVLREARLHGGILVLHHVAEGVSRHGPLLEALEPRLARHGQPIVCLLPTHGTAEAFASLPKLRLTMPPRMHEDNVRLLQAGLGTSSNGWDLAGLLKRTRVNPDTLTATLQEAQGYRALRGAQAPLAQADLCQALRVRGQQHFGQLAQRMQPQRTLDDLIVSENLREQLHEILAAIRQRDAVLTRGFARKVGYGTGISALFYGESGTGKSMAAEVLAAELGLDLIRVDLSTVVNKYVGETEKNLSQIFDLAVADTGVLLFDEADALFGKRSEVKDAQDRHANIEVSYLLQRLEQYPGLVVLTTNNRAHLDDAFTRRLTFITRFEIPNAVLRERMWRAIWPEQVAVDQEVDFTRLSAVTELTGAGIRNVALLASWLAAEQDRSVNWVDIARAVRRELSKTGRIMPQL</sequence>
<evidence type="ECO:0000256" key="3">
    <source>
        <dbReference type="ARBA" id="ARBA00022840"/>
    </source>
</evidence>
<evidence type="ECO:0000313" key="5">
    <source>
        <dbReference type="EMBL" id="CBW73534.1"/>
    </source>
</evidence>
<dbReference type="HOGENOM" id="CLU_016564_0_0_4"/>
<evidence type="ECO:0000313" key="6">
    <source>
        <dbReference type="Proteomes" id="UP000007437"/>
    </source>
</evidence>
<dbReference type="CDD" id="cd19481">
    <property type="entry name" value="RecA-like_protease"/>
    <property type="match status" value="1"/>
</dbReference>
<dbReference type="InterPro" id="IPR003959">
    <property type="entry name" value="ATPase_AAA_core"/>
</dbReference>
<organism evidence="5 6">
    <name type="scientific">Mycetohabitans rhizoxinica (strain DSM 19002 / CIP 109453 / HKI 454)</name>
    <name type="common">Paraburkholderia rhizoxinica</name>
    <dbReference type="NCBI Taxonomy" id="882378"/>
    <lineage>
        <taxon>Bacteria</taxon>
        <taxon>Pseudomonadati</taxon>
        <taxon>Pseudomonadota</taxon>
        <taxon>Betaproteobacteria</taxon>
        <taxon>Burkholderiales</taxon>
        <taxon>Burkholderiaceae</taxon>
        <taxon>Mycetohabitans</taxon>
    </lineage>
</organism>
<evidence type="ECO:0000256" key="1">
    <source>
        <dbReference type="ARBA" id="ARBA00006914"/>
    </source>
</evidence>
<dbReference type="SUPFAM" id="SSF52540">
    <property type="entry name" value="P-loop containing nucleoside triphosphate hydrolases"/>
    <property type="match status" value="1"/>
</dbReference>
<dbReference type="InterPro" id="IPR050221">
    <property type="entry name" value="26S_Proteasome_ATPase"/>
</dbReference>
<dbReference type="InterPro" id="IPR003593">
    <property type="entry name" value="AAA+_ATPase"/>
</dbReference>
<dbReference type="PANTHER" id="PTHR23073">
    <property type="entry name" value="26S PROTEASOME REGULATORY SUBUNIT"/>
    <property type="match status" value="1"/>
</dbReference>
<dbReference type="Pfam" id="PF00004">
    <property type="entry name" value="AAA"/>
    <property type="match status" value="1"/>
</dbReference>
<dbReference type="Gene3D" id="3.40.50.300">
    <property type="entry name" value="P-loop containing nucleotide triphosphate hydrolases"/>
    <property type="match status" value="1"/>
</dbReference>
<accession>E5ASZ0</accession>
<dbReference type="STRING" id="882378.RBRH_00956"/>
<dbReference type="Proteomes" id="UP000007437">
    <property type="component" value="Chromosome"/>
</dbReference>
<gene>
    <name evidence="5" type="ordered locus">RBRH_00956</name>
</gene>
<name>E5ASZ0_MYCRK</name>
<dbReference type="GO" id="GO:0008233">
    <property type="term" value="F:peptidase activity"/>
    <property type="evidence" value="ECO:0007669"/>
    <property type="project" value="UniProtKB-KW"/>
</dbReference>
<evidence type="ECO:0000256" key="2">
    <source>
        <dbReference type="ARBA" id="ARBA00022741"/>
    </source>
</evidence>
<dbReference type="eggNOG" id="COG0464">
    <property type="taxonomic scope" value="Bacteria"/>
</dbReference>
<reference evidence="5 6" key="1">
    <citation type="journal article" date="2011" name="J. Bacteriol.">
        <title>Complete genome sequence of Burkholderia rhizoxinica, an endosymbiont of Rhizopus microsporus.</title>
        <authorList>
            <person name="Lackner G."/>
            <person name="Moebius N."/>
            <person name="Partida-Martinez L."/>
            <person name="Hertweck C."/>
        </authorList>
    </citation>
    <scope>NUCLEOTIDE SEQUENCE [LARGE SCALE GENOMIC DNA]</scope>
    <source>
        <strain evidence="6">DSM 19002 / CIP 109453 / HKI 454</strain>
    </source>
</reference>
<protein>
    <submittedName>
        <fullName evidence="5">ATP-dependent Zn proteases</fullName>
    </submittedName>
</protein>
<dbReference type="GO" id="GO:0005524">
    <property type="term" value="F:ATP binding"/>
    <property type="evidence" value="ECO:0007669"/>
    <property type="project" value="UniProtKB-KW"/>
</dbReference>
<proteinExistence type="inferred from homology"/>
<dbReference type="GO" id="GO:0006508">
    <property type="term" value="P:proteolysis"/>
    <property type="evidence" value="ECO:0007669"/>
    <property type="project" value="UniProtKB-KW"/>
</dbReference>
<dbReference type="EMBL" id="FR687359">
    <property type="protein sequence ID" value="CBW73534.1"/>
    <property type="molecule type" value="Genomic_DNA"/>
</dbReference>
<keyword evidence="3" id="KW-0067">ATP-binding</keyword>
<dbReference type="AlphaFoldDB" id="E5ASZ0"/>
<keyword evidence="2" id="KW-0547">Nucleotide-binding</keyword>
<evidence type="ECO:0000259" key="4">
    <source>
        <dbReference type="SMART" id="SM00382"/>
    </source>
</evidence>
<feature type="domain" description="AAA+ ATPase" evidence="4">
    <location>
        <begin position="538"/>
        <end position="672"/>
    </location>
</feature>
<keyword evidence="5" id="KW-0378">Hydrolase</keyword>
<dbReference type="Pfam" id="PF22977">
    <property type="entry name" value="WHD"/>
    <property type="match status" value="1"/>
</dbReference>
<dbReference type="SMART" id="SM00382">
    <property type="entry name" value="AAA"/>
    <property type="match status" value="1"/>
</dbReference>
<dbReference type="InterPro" id="IPR027417">
    <property type="entry name" value="P-loop_NTPase"/>
</dbReference>
<comment type="similarity">
    <text evidence="1">Belongs to the AAA ATPase family.</text>
</comment>